<accession>A0A2X0MCX2</accession>
<reference evidence="1 2" key="1">
    <citation type="submission" date="2016-11" db="EMBL/GenBank/DDBJ databases">
        <authorList>
            <person name="Jaros S."/>
            <person name="Januszkiewicz K."/>
            <person name="Wedrychowicz H."/>
        </authorList>
    </citation>
    <scope>NUCLEOTIDE SEQUENCE [LARGE SCALE GENOMIC DNA]</scope>
</reference>
<dbReference type="AlphaFoldDB" id="A0A2X0MCX2"/>
<dbReference type="EMBL" id="FQNC01000046">
    <property type="protein sequence ID" value="SGY69685.1"/>
    <property type="molecule type" value="Genomic_DNA"/>
</dbReference>
<gene>
    <name evidence="1" type="primary">BQ5605_C004g03049</name>
    <name evidence="1" type="ORF">BQ5605_C004G03049</name>
</gene>
<name>A0A2X0MCX2_9BASI</name>
<protein>
    <submittedName>
        <fullName evidence="1">BQ5605_C004g03049 protein</fullName>
    </submittedName>
</protein>
<keyword evidence="2" id="KW-1185">Reference proteome</keyword>
<evidence type="ECO:0000313" key="1">
    <source>
        <dbReference type="EMBL" id="SGY69685.1"/>
    </source>
</evidence>
<organism evidence="1 2">
    <name type="scientific">Microbotryum silenes-dioicae</name>
    <dbReference type="NCBI Taxonomy" id="796604"/>
    <lineage>
        <taxon>Eukaryota</taxon>
        <taxon>Fungi</taxon>
        <taxon>Dikarya</taxon>
        <taxon>Basidiomycota</taxon>
        <taxon>Pucciniomycotina</taxon>
        <taxon>Microbotryomycetes</taxon>
        <taxon>Microbotryales</taxon>
        <taxon>Microbotryaceae</taxon>
        <taxon>Microbotryum</taxon>
    </lineage>
</organism>
<dbReference type="Proteomes" id="UP000249464">
    <property type="component" value="Unassembled WGS sequence"/>
</dbReference>
<sequence length="48" mass="5582">MACAYRRAERGNQDVDKQNLGCLNNTCTAYQNKLADCRNLELMRWSRS</sequence>
<evidence type="ECO:0000313" key="2">
    <source>
        <dbReference type="Proteomes" id="UP000249464"/>
    </source>
</evidence>
<proteinExistence type="predicted"/>